<protein>
    <recommendedName>
        <fullName evidence="4">DUF4013 domain-containing protein</fullName>
    </recommendedName>
</protein>
<reference evidence="2 3" key="1">
    <citation type="submission" date="2020-10" db="EMBL/GenBank/DDBJ databases">
        <title>Phylogeny of dyella-like bacteria.</title>
        <authorList>
            <person name="Fu J."/>
        </authorList>
    </citation>
    <scope>NUCLEOTIDE SEQUENCE [LARGE SCALE GENOMIC DNA]</scope>
    <source>
        <strain evidence="2 3">DHOB09</strain>
    </source>
</reference>
<proteinExistence type="predicted"/>
<evidence type="ECO:0000256" key="1">
    <source>
        <dbReference type="SAM" id="Phobius"/>
    </source>
</evidence>
<dbReference type="RefSeq" id="WP_188798055.1">
    <property type="nucleotide sequence ID" value="NZ_BMIZ01000001.1"/>
</dbReference>
<feature type="transmembrane region" description="Helical" evidence="1">
    <location>
        <begin position="200"/>
        <end position="220"/>
    </location>
</feature>
<feature type="transmembrane region" description="Helical" evidence="1">
    <location>
        <begin position="168"/>
        <end position="188"/>
    </location>
</feature>
<feature type="transmembrane region" description="Helical" evidence="1">
    <location>
        <begin position="65"/>
        <end position="87"/>
    </location>
</feature>
<feature type="transmembrane region" description="Helical" evidence="1">
    <location>
        <begin position="117"/>
        <end position="138"/>
    </location>
</feature>
<accession>A0ABX7GXR3</accession>
<feature type="transmembrane region" description="Helical" evidence="1">
    <location>
        <begin position="226"/>
        <end position="246"/>
    </location>
</feature>
<sequence>MATRSRGPSAGFGWLNRGISVGFRYPKPIFSGAILVMLAVLIPTLITLALEFYALHGGTPPQPTAFVWISAVSALLGLLILPIYAGYLRVIDAVEQELPVRASDVVKPYREGKALRLIGYGVVMMVVYFAMFAIVIAMTGGDTAHWYAQALTARANHQPPPTSLPDGFGITLLLCGVIGIFMMGFYSIGLGQVTLSNRSVFGAIGDGIVGALKNLLPLLMLALGSILIWIAVALCFGIVVFLLALIGKLIGPWLVLVLAIPLYIALILVTFTAMFGVMYHLWRDVCGDDIMTGTAETVAA</sequence>
<dbReference type="Proteomes" id="UP000663181">
    <property type="component" value="Chromosome"/>
</dbReference>
<dbReference type="EMBL" id="CP064030">
    <property type="protein sequence ID" value="QRN54766.1"/>
    <property type="molecule type" value="Genomic_DNA"/>
</dbReference>
<evidence type="ECO:0000313" key="2">
    <source>
        <dbReference type="EMBL" id="QRN54766.1"/>
    </source>
</evidence>
<keyword evidence="3" id="KW-1185">Reference proteome</keyword>
<gene>
    <name evidence="2" type="ORF">ISN74_05265</name>
</gene>
<organism evidence="2 3">
    <name type="scientific">Dyella caseinilytica</name>
    <dbReference type="NCBI Taxonomy" id="1849581"/>
    <lineage>
        <taxon>Bacteria</taxon>
        <taxon>Pseudomonadati</taxon>
        <taxon>Pseudomonadota</taxon>
        <taxon>Gammaproteobacteria</taxon>
        <taxon>Lysobacterales</taxon>
        <taxon>Rhodanobacteraceae</taxon>
        <taxon>Dyella</taxon>
    </lineage>
</organism>
<keyword evidence="1" id="KW-1133">Transmembrane helix</keyword>
<evidence type="ECO:0008006" key="4">
    <source>
        <dbReference type="Google" id="ProtNLM"/>
    </source>
</evidence>
<name>A0ABX7GXR3_9GAMM</name>
<keyword evidence="1" id="KW-0472">Membrane</keyword>
<feature type="transmembrane region" description="Helical" evidence="1">
    <location>
        <begin position="253"/>
        <end position="282"/>
    </location>
</feature>
<keyword evidence="1" id="KW-0812">Transmembrane</keyword>
<feature type="transmembrane region" description="Helical" evidence="1">
    <location>
        <begin position="29"/>
        <end position="53"/>
    </location>
</feature>
<evidence type="ECO:0000313" key="3">
    <source>
        <dbReference type="Proteomes" id="UP000663181"/>
    </source>
</evidence>